<keyword evidence="2" id="KW-0964">Secreted</keyword>
<feature type="signal peptide" evidence="9">
    <location>
        <begin position="1"/>
        <end position="19"/>
    </location>
</feature>
<dbReference type="PRINTS" id="PR00722">
    <property type="entry name" value="CHYMOTRYPSIN"/>
</dbReference>
<comment type="similarity">
    <text evidence="7">Belongs to the peptidase S1 family. CLIP subfamily.</text>
</comment>
<evidence type="ECO:0000256" key="9">
    <source>
        <dbReference type="SAM" id="SignalP"/>
    </source>
</evidence>
<evidence type="ECO:0000256" key="1">
    <source>
        <dbReference type="ARBA" id="ARBA00004613"/>
    </source>
</evidence>
<sequence length="327" mass="36429">MSRTLVYCMFVLRVHQVLPEVTHNALNCGVPLGADNLQSDRIVGGYDVGYYRYPWFAALIRYNEVSCGGALIGPRTVVTAAHCYKEFLTLASKGDLKLESIYNVKLGVYNICTTETIQREYTIEKVEVHELYNQKKPYYDICLLTLANETHSFQPICLPQSAIKNRPLDGYVPGLGTLRYKGAMPCTVHEARLLIFNDSDCLNMLNKTGNDLKSFKNAFCAGYTQGGIDTCQGDSGGPLQIQNEKGIYVLLGVVSYGFRCAAPGMLGIYTDVSKYLDWIQEKSGLDAGVVNLIYNSTSPVTTRPTKASHKPKPQRRPLKKPIRIIIY</sequence>
<evidence type="ECO:0000256" key="4">
    <source>
        <dbReference type="ARBA" id="ARBA00022801"/>
    </source>
</evidence>
<evidence type="ECO:0000313" key="12">
    <source>
        <dbReference type="Proteomes" id="UP000410492"/>
    </source>
</evidence>
<evidence type="ECO:0000256" key="5">
    <source>
        <dbReference type="ARBA" id="ARBA00022825"/>
    </source>
</evidence>
<feature type="chain" id="PRO_5024807125" description="Peptidase S1 domain-containing protein" evidence="9">
    <location>
        <begin position="20"/>
        <end position="327"/>
    </location>
</feature>
<dbReference type="Gene3D" id="2.40.10.10">
    <property type="entry name" value="Trypsin-like serine proteases"/>
    <property type="match status" value="1"/>
</dbReference>
<dbReference type="GO" id="GO:0006508">
    <property type="term" value="P:proteolysis"/>
    <property type="evidence" value="ECO:0007669"/>
    <property type="project" value="UniProtKB-KW"/>
</dbReference>
<dbReference type="SMART" id="SM00020">
    <property type="entry name" value="Tryp_SPc"/>
    <property type="match status" value="1"/>
</dbReference>
<dbReference type="PROSITE" id="PS00134">
    <property type="entry name" value="TRYPSIN_HIS"/>
    <property type="match status" value="1"/>
</dbReference>
<dbReference type="AlphaFoldDB" id="A0A653BVL7"/>
<dbReference type="InterPro" id="IPR050127">
    <property type="entry name" value="Serine_Proteases_S1"/>
</dbReference>
<evidence type="ECO:0000259" key="10">
    <source>
        <dbReference type="PROSITE" id="PS50240"/>
    </source>
</evidence>
<dbReference type="EMBL" id="CAACVG010005655">
    <property type="protein sequence ID" value="VEN39510.1"/>
    <property type="molecule type" value="Genomic_DNA"/>
</dbReference>
<dbReference type="InterPro" id="IPR009003">
    <property type="entry name" value="Peptidase_S1_PA"/>
</dbReference>
<dbReference type="InterPro" id="IPR001314">
    <property type="entry name" value="Peptidase_S1A"/>
</dbReference>
<feature type="domain" description="Peptidase S1" evidence="10">
    <location>
        <begin position="42"/>
        <end position="284"/>
    </location>
</feature>
<organism evidence="11 12">
    <name type="scientific">Callosobruchus maculatus</name>
    <name type="common">Southern cowpea weevil</name>
    <name type="synonym">Pulse bruchid</name>
    <dbReference type="NCBI Taxonomy" id="64391"/>
    <lineage>
        <taxon>Eukaryota</taxon>
        <taxon>Metazoa</taxon>
        <taxon>Ecdysozoa</taxon>
        <taxon>Arthropoda</taxon>
        <taxon>Hexapoda</taxon>
        <taxon>Insecta</taxon>
        <taxon>Pterygota</taxon>
        <taxon>Neoptera</taxon>
        <taxon>Endopterygota</taxon>
        <taxon>Coleoptera</taxon>
        <taxon>Polyphaga</taxon>
        <taxon>Cucujiformia</taxon>
        <taxon>Chrysomeloidea</taxon>
        <taxon>Chrysomelidae</taxon>
        <taxon>Bruchinae</taxon>
        <taxon>Bruchini</taxon>
        <taxon>Callosobruchus</taxon>
    </lineage>
</organism>
<dbReference type="PROSITE" id="PS50240">
    <property type="entry name" value="TRYPSIN_DOM"/>
    <property type="match status" value="1"/>
</dbReference>
<evidence type="ECO:0000256" key="8">
    <source>
        <dbReference type="RuleBase" id="RU363034"/>
    </source>
</evidence>
<dbReference type="InterPro" id="IPR018114">
    <property type="entry name" value="TRYPSIN_HIS"/>
</dbReference>
<dbReference type="GO" id="GO:0004252">
    <property type="term" value="F:serine-type endopeptidase activity"/>
    <property type="evidence" value="ECO:0007669"/>
    <property type="project" value="InterPro"/>
</dbReference>
<dbReference type="GO" id="GO:0005615">
    <property type="term" value="C:extracellular space"/>
    <property type="evidence" value="ECO:0007669"/>
    <property type="project" value="TreeGrafter"/>
</dbReference>
<dbReference type="Pfam" id="PF00089">
    <property type="entry name" value="Trypsin"/>
    <property type="match status" value="1"/>
</dbReference>
<dbReference type="PANTHER" id="PTHR24264:SF65">
    <property type="entry name" value="SRCR DOMAIN-CONTAINING PROTEIN"/>
    <property type="match status" value="1"/>
</dbReference>
<keyword evidence="5 8" id="KW-0720">Serine protease</keyword>
<dbReference type="FunFam" id="2.40.10.10:FF:000002">
    <property type="entry name" value="Transmembrane protease serine"/>
    <property type="match status" value="1"/>
</dbReference>
<evidence type="ECO:0000256" key="6">
    <source>
        <dbReference type="ARBA" id="ARBA00023157"/>
    </source>
</evidence>
<comment type="subcellular location">
    <subcellularLocation>
        <location evidence="1">Secreted</location>
    </subcellularLocation>
</comment>
<dbReference type="CDD" id="cd00190">
    <property type="entry name" value="Tryp_SPc"/>
    <property type="match status" value="1"/>
</dbReference>
<reference evidence="11 12" key="1">
    <citation type="submission" date="2019-01" db="EMBL/GenBank/DDBJ databases">
        <authorList>
            <person name="Sayadi A."/>
        </authorList>
    </citation>
    <scope>NUCLEOTIDE SEQUENCE [LARGE SCALE GENOMIC DNA]</scope>
</reference>
<keyword evidence="12" id="KW-1185">Reference proteome</keyword>
<evidence type="ECO:0000256" key="7">
    <source>
        <dbReference type="ARBA" id="ARBA00024195"/>
    </source>
</evidence>
<gene>
    <name evidence="11" type="ORF">CALMAC_LOCUS4020</name>
</gene>
<keyword evidence="4 8" id="KW-0378">Hydrolase</keyword>
<dbReference type="PANTHER" id="PTHR24264">
    <property type="entry name" value="TRYPSIN-RELATED"/>
    <property type="match status" value="1"/>
</dbReference>
<dbReference type="Proteomes" id="UP000410492">
    <property type="component" value="Unassembled WGS sequence"/>
</dbReference>
<evidence type="ECO:0000313" key="11">
    <source>
        <dbReference type="EMBL" id="VEN39510.1"/>
    </source>
</evidence>
<dbReference type="InterPro" id="IPR043504">
    <property type="entry name" value="Peptidase_S1_PA_chymotrypsin"/>
</dbReference>
<dbReference type="InterPro" id="IPR001254">
    <property type="entry name" value="Trypsin_dom"/>
</dbReference>
<proteinExistence type="inferred from homology"/>
<keyword evidence="6" id="KW-1015">Disulfide bond</keyword>
<name>A0A653BVL7_CALMS</name>
<evidence type="ECO:0000256" key="2">
    <source>
        <dbReference type="ARBA" id="ARBA00022525"/>
    </source>
</evidence>
<accession>A0A653BVL7</accession>
<keyword evidence="3 8" id="KW-0645">Protease</keyword>
<protein>
    <recommendedName>
        <fullName evidence="10">Peptidase S1 domain-containing protein</fullName>
    </recommendedName>
</protein>
<dbReference type="InterPro" id="IPR033116">
    <property type="entry name" value="TRYPSIN_SER"/>
</dbReference>
<dbReference type="SUPFAM" id="SSF50494">
    <property type="entry name" value="Trypsin-like serine proteases"/>
    <property type="match status" value="1"/>
</dbReference>
<dbReference type="PROSITE" id="PS00135">
    <property type="entry name" value="TRYPSIN_SER"/>
    <property type="match status" value="1"/>
</dbReference>
<dbReference type="OrthoDB" id="6339452at2759"/>
<evidence type="ECO:0000256" key="3">
    <source>
        <dbReference type="ARBA" id="ARBA00022670"/>
    </source>
</evidence>
<keyword evidence="9" id="KW-0732">Signal</keyword>